<feature type="region of interest" description="Disordered" evidence="1">
    <location>
        <begin position="54"/>
        <end position="75"/>
    </location>
</feature>
<dbReference type="EMBL" id="BAAFSV010000004">
    <property type="protein sequence ID" value="GAB1316843.1"/>
    <property type="molecule type" value="Genomic_DNA"/>
</dbReference>
<evidence type="ECO:0000313" key="2">
    <source>
        <dbReference type="EMBL" id="GAB1316843.1"/>
    </source>
</evidence>
<evidence type="ECO:0000313" key="3">
    <source>
        <dbReference type="Proteomes" id="UP001628179"/>
    </source>
</evidence>
<dbReference type="Proteomes" id="UP001628179">
    <property type="component" value="Unassembled WGS sequence"/>
</dbReference>
<proteinExistence type="predicted"/>
<feature type="compositionally biased region" description="Acidic residues" evidence="1">
    <location>
        <begin position="54"/>
        <end position="70"/>
    </location>
</feature>
<protein>
    <submittedName>
        <fullName evidence="2">Uncharacterized protein</fullName>
    </submittedName>
</protein>
<gene>
    <name evidence="2" type="ORF">MFIFM68171_07053</name>
</gene>
<name>A0ABQ0GGG2_9PEZI</name>
<evidence type="ECO:0000256" key="1">
    <source>
        <dbReference type="SAM" id="MobiDB-lite"/>
    </source>
</evidence>
<dbReference type="RefSeq" id="XP_070918574.1">
    <property type="nucleotide sequence ID" value="XM_071062473.1"/>
</dbReference>
<dbReference type="GeneID" id="98177796"/>
<keyword evidence="3" id="KW-1185">Reference proteome</keyword>
<organism evidence="2 3">
    <name type="scientific">Madurella fahalii</name>
    <dbReference type="NCBI Taxonomy" id="1157608"/>
    <lineage>
        <taxon>Eukaryota</taxon>
        <taxon>Fungi</taxon>
        <taxon>Dikarya</taxon>
        <taxon>Ascomycota</taxon>
        <taxon>Pezizomycotina</taxon>
        <taxon>Sordariomycetes</taxon>
        <taxon>Sordariomycetidae</taxon>
        <taxon>Sordariales</taxon>
        <taxon>Sordariales incertae sedis</taxon>
        <taxon>Madurella</taxon>
    </lineage>
</organism>
<accession>A0ABQ0GGG2</accession>
<sequence length="369" mass="42103">MEPTTRPAARGLRWAPVSGSANIDTAYRNIWNKPGEAYRYICWCQLPFPRDDDGEDEEDCEDAGEDEDAGDAGKKKRCDGGKTCLCLKPAQDHPDHQWITTYACRRKFFAQNAMLELRCPDNFRMHTYQDHEGYGVVEMIENLLLDFVEVDGNWREQWVVCETLAFFLQTDMIEPMMMVDDPDSIRALIRLVGRTFLAMLARLEREQRLVANSEVRNLALIMSMFAKIADEMRISDLLERGEEDTIELEGTDGETQTFTFHLDNFDDCILGYAERHNIVLPGESDVEGMGEKCPIPTREDPWNTAAAFKEYEKEFGRSDGTRQPAIGGDRFDITTWSSAERRGHSLTGRDPLSKREIAALKMGLVMISE</sequence>
<comment type="caution">
    <text evidence="2">The sequence shown here is derived from an EMBL/GenBank/DDBJ whole genome shotgun (WGS) entry which is preliminary data.</text>
</comment>
<reference evidence="2 3" key="1">
    <citation type="submission" date="2024-09" db="EMBL/GenBank/DDBJ databases">
        <title>Itraconazole resistance in Madurella fahalii resulting from another homologue of gene encoding cytochrome P450 14-alpha sterol demethylase (CYP51).</title>
        <authorList>
            <person name="Yoshioka I."/>
            <person name="Fahal A.H."/>
            <person name="Kaneko S."/>
            <person name="Yaguchi T."/>
        </authorList>
    </citation>
    <scope>NUCLEOTIDE SEQUENCE [LARGE SCALE GENOMIC DNA]</scope>
    <source>
        <strain evidence="2 3">IFM 68171</strain>
    </source>
</reference>